<dbReference type="Proteomes" id="UP000753802">
    <property type="component" value="Unassembled WGS sequence"/>
</dbReference>
<keyword evidence="1" id="KW-0472">Membrane</keyword>
<evidence type="ECO:0000313" key="2">
    <source>
        <dbReference type="EMBL" id="NCI50934.1"/>
    </source>
</evidence>
<dbReference type="EMBL" id="JAACJS010000015">
    <property type="protein sequence ID" value="NCI50934.1"/>
    <property type="molecule type" value="Genomic_DNA"/>
</dbReference>
<proteinExistence type="predicted"/>
<organism evidence="2 3">
    <name type="scientific">Sediminibacterium roseum</name>
    <dbReference type="NCBI Taxonomy" id="1978412"/>
    <lineage>
        <taxon>Bacteria</taxon>
        <taxon>Pseudomonadati</taxon>
        <taxon>Bacteroidota</taxon>
        <taxon>Chitinophagia</taxon>
        <taxon>Chitinophagales</taxon>
        <taxon>Chitinophagaceae</taxon>
        <taxon>Sediminibacterium</taxon>
    </lineage>
</organism>
<keyword evidence="1" id="KW-1133">Transmembrane helix</keyword>
<name>A0ABW9ZV95_9BACT</name>
<comment type="caution">
    <text evidence="2">The sequence shown here is derived from an EMBL/GenBank/DDBJ whole genome shotgun (WGS) entry which is preliminary data.</text>
</comment>
<protein>
    <submittedName>
        <fullName evidence="2">Uncharacterized protein</fullName>
    </submittedName>
</protein>
<keyword evidence="3" id="KW-1185">Reference proteome</keyword>
<evidence type="ECO:0000313" key="3">
    <source>
        <dbReference type="Proteomes" id="UP000753802"/>
    </source>
</evidence>
<accession>A0ABW9ZV95</accession>
<keyword evidence="1" id="KW-0812">Transmembrane</keyword>
<sequence length="253" mass="27184">MADFVKQMCSTPTAMSPLGDIAETKKIDTCGTPTAELPLGDVCGYVQIFFIFKDRVGEKNAYSVENKNIKLSNSMIMKKKILSGILLVAVITVVSFWAKSQLNSSNDTLSFSEFNISPTGTGFTAFNTALLGESGFLSRFGAPPAGVNADYSDEDEANMSHYVYKGAEAWFLNDKLQALVISSSDFTLYFSNGSSLVVGDNISAVNATFPNSWTARTGNQVYVNLQNSSGPVDATLLFAYDIATGVITSISVQ</sequence>
<feature type="transmembrane region" description="Helical" evidence="1">
    <location>
        <begin position="81"/>
        <end position="98"/>
    </location>
</feature>
<dbReference type="RefSeq" id="WP_161819238.1">
    <property type="nucleotide sequence ID" value="NZ_JAACJS010000015.1"/>
</dbReference>
<gene>
    <name evidence="2" type="ORF">GWC95_13455</name>
</gene>
<evidence type="ECO:0000256" key="1">
    <source>
        <dbReference type="SAM" id="Phobius"/>
    </source>
</evidence>
<reference evidence="2 3" key="1">
    <citation type="submission" date="2020-01" db="EMBL/GenBank/DDBJ databases">
        <title>Genome analysis.</title>
        <authorList>
            <person name="Wu S."/>
            <person name="Wang G."/>
        </authorList>
    </citation>
    <scope>NUCLEOTIDE SEQUENCE [LARGE SCALE GENOMIC DNA]</scope>
    <source>
        <strain evidence="2 3">SYL130</strain>
    </source>
</reference>